<feature type="signal peptide" evidence="1">
    <location>
        <begin position="1"/>
        <end position="22"/>
    </location>
</feature>
<gene>
    <name evidence="3" type="ORF">MNOR_LOCUS4452</name>
</gene>
<dbReference type="EMBL" id="CAXKWB010001630">
    <property type="protein sequence ID" value="CAL4064994.1"/>
    <property type="molecule type" value="Genomic_DNA"/>
</dbReference>
<dbReference type="Pfam" id="PF03067">
    <property type="entry name" value="LPMO_10"/>
    <property type="match status" value="1"/>
</dbReference>
<evidence type="ECO:0000259" key="2">
    <source>
        <dbReference type="Pfam" id="PF03067"/>
    </source>
</evidence>
<proteinExistence type="predicted"/>
<feature type="domain" description="Chitin-binding type-4" evidence="2">
    <location>
        <begin position="23"/>
        <end position="217"/>
    </location>
</feature>
<accession>A0AAV2PTJ8</accession>
<dbReference type="InterPro" id="IPR004302">
    <property type="entry name" value="Cellulose/chitin-bd_N"/>
</dbReference>
<feature type="chain" id="PRO_5043382578" description="Chitin-binding type-4 domain-containing protein" evidence="1">
    <location>
        <begin position="23"/>
        <end position="377"/>
    </location>
</feature>
<name>A0AAV2PTJ8_MEGNR</name>
<dbReference type="AlphaFoldDB" id="A0AAV2PTJ8"/>
<sequence length="377" mass="42386">MLGRGVFLVGLCLTTLIVLVNSHGRLMDPAARNAMWRKGYPNPVNYNDNELYCGGFVVQYQKNKGKCGVCGDDFREKVPRRHEAGGEFGQGIIARRYSMGQVIDIEAELTTNHKGWMEVKLCPHNNPKEVITQGCLDRNPLMIAETPGQSGIRFVIPEDSKKVEIFRWKVKLPDGVTCSNCVLHWKYFAGNTWDLCEDGKGSVGCGNQETFINCADITINTGTGGFPSYPINNVDNPWSIYTQWEIDSTTGELRETQQIVDNPWSLYMQRATVIPGDPPMGDEFEQPSRPVGLIPIIVRSQLCIPIGEYKNMTGMDDWCRQNCLKYPPNCYPEVCRCVSQCDAIGEFAANHRDADIFCHQNCLGYPSHCPEEKCKCY</sequence>
<evidence type="ECO:0000256" key="1">
    <source>
        <dbReference type="SAM" id="SignalP"/>
    </source>
</evidence>
<keyword evidence="1" id="KW-0732">Signal</keyword>
<comment type="caution">
    <text evidence="3">The sequence shown here is derived from an EMBL/GenBank/DDBJ whole genome shotgun (WGS) entry which is preliminary data.</text>
</comment>
<organism evidence="3 4">
    <name type="scientific">Meganyctiphanes norvegica</name>
    <name type="common">Northern krill</name>
    <name type="synonym">Thysanopoda norvegica</name>
    <dbReference type="NCBI Taxonomy" id="48144"/>
    <lineage>
        <taxon>Eukaryota</taxon>
        <taxon>Metazoa</taxon>
        <taxon>Ecdysozoa</taxon>
        <taxon>Arthropoda</taxon>
        <taxon>Crustacea</taxon>
        <taxon>Multicrustacea</taxon>
        <taxon>Malacostraca</taxon>
        <taxon>Eumalacostraca</taxon>
        <taxon>Eucarida</taxon>
        <taxon>Euphausiacea</taxon>
        <taxon>Euphausiidae</taxon>
        <taxon>Meganyctiphanes</taxon>
    </lineage>
</organism>
<protein>
    <recommendedName>
        <fullName evidence="2">Chitin-binding type-4 domain-containing protein</fullName>
    </recommendedName>
</protein>
<dbReference type="Proteomes" id="UP001497623">
    <property type="component" value="Unassembled WGS sequence"/>
</dbReference>
<evidence type="ECO:0000313" key="4">
    <source>
        <dbReference type="Proteomes" id="UP001497623"/>
    </source>
</evidence>
<evidence type="ECO:0000313" key="3">
    <source>
        <dbReference type="EMBL" id="CAL4064994.1"/>
    </source>
</evidence>
<reference evidence="3 4" key="1">
    <citation type="submission" date="2024-05" db="EMBL/GenBank/DDBJ databases">
        <authorList>
            <person name="Wallberg A."/>
        </authorList>
    </citation>
    <scope>NUCLEOTIDE SEQUENCE [LARGE SCALE GENOMIC DNA]</scope>
</reference>
<keyword evidence="4" id="KW-1185">Reference proteome</keyword>